<reference evidence="9" key="1">
    <citation type="submission" date="2022-11" db="UniProtKB">
        <authorList>
            <consortium name="EnsemblMetazoa"/>
        </authorList>
    </citation>
    <scope>IDENTIFICATION</scope>
</reference>
<evidence type="ECO:0000256" key="4">
    <source>
        <dbReference type="ARBA" id="ARBA00023157"/>
    </source>
</evidence>
<evidence type="ECO:0000256" key="7">
    <source>
        <dbReference type="SAM" id="SignalP"/>
    </source>
</evidence>
<dbReference type="EnsemblMetazoa" id="XM_038219954.1">
    <property type="protein sequence ID" value="XP_038075882.1"/>
    <property type="gene ID" value="LOC119743531"/>
</dbReference>
<feature type="domain" description="EGF-like" evidence="8">
    <location>
        <begin position="97"/>
        <end position="133"/>
    </location>
</feature>
<dbReference type="GeneID" id="119743531"/>
<dbReference type="OMA" id="CNDHVNG"/>
<dbReference type="FunFam" id="2.10.25.10:FF:000012">
    <property type="entry name" value="Delta-like protein"/>
    <property type="match status" value="1"/>
</dbReference>
<dbReference type="PROSITE" id="PS01186">
    <property type="entry name" value="EGF_2"/>
    <property type="match status" value="1"/>
</dbReference>
<dbReference type="GO" id="GO:0005886">
    <property type="term" value="C:plasma membrane"/>
    <property type="evidence" value="ECO:0007669"/>
    <property type="project" value="TreeGrafter"/>
</dbReference>
<feature type="signal peptide" evidence="7">
    <location>
        <begin position="1"/>
        <end position="20"/>
    </location>
</feature>
<sequence length="134" mass="14489">MKAVSIVILCLCGIFGLCSSGPCETQQPCINGATCFDSAADSYFFYCLCPYTYYGLKCQHRNSACDDNPCMFGGTCLVINERYECRCPSGIYGDHCQANGCASDPCMNGGTCYPFGYSYACVCPRGYGGENCEE</sequence>
<dbReference type="GO" id="GO:0007157">
    <property type="term" value="P:heterophilic cell-cell adhesion via plasma membrane cell adhesion molecules"/>
    <property type="evidence" value="ECO:0007669"/>
    <property type="project" value="TreeGrafter"/>
</dbReference>
<dbReference type="PROSITE" id="PS00022">
    <property type="entry name" value="EGF_1"/>
    <property type="match status" value="2"/>
</dbReference>
<dbReference type="FunFam" id="2.10.25.10:FF:000095">
    <property type="entry name" value="Notch, isoform B"/>
    <property type="match status" value="1"/>
</dbReference>
<keyword evidence="4 6" id="KW-1015">Disulfide bond</keyword>
<organism evidence="9 10">
    <name type="scientific">Patiria miniata</name>
    <name type="common">Bat star</name>
    <name type="synonym">Asterina miniata</name>
    <dbReference type="NCBI Taxonomy" id="46514"/>
    <lineage>
        <taxon>Eukaryota</taxon>
        <taxon>Metazoa</taxon>
        <taxon>Echinodermata</taxon>
        <taxon>Eleutherozoa</taxon>
        <taxon>Asterozoa</taxon>
        <taxon>Asteroidea</taxon>
        <taxon>Valvatacea</taxon>
        <taxon>Valvatida</taxon>
        <taxon>Asterinidae</taxon>
        <taxon>Patiria</taxon>
    </lineage>
</organism>
<feature type="disulfide bond" evidence="6">
    <location>
        <begin position="49"/>
        <end position="58"/>
    </location>
</feature>
<dbReference type="PROSITE" id="PS50026">
    <property type="entry name" value="EGF_3"/>
    <property type="match status" value="3"/>
</dbReference>
<name>A0A914BKA0_PATMI</name>
<feature type="disulfide bond" evidence="6">
    <location>
        <begin position="123"/>
        <end position="132"/>
    </location>
</feature>
<dbReference type="GO" id="GO:0032991">
    <property type="term" value="C:protein-containing complex"/>
    <property type="evidence" value="ECO:0007669"/>
    <property type="project" value="TreeGrafter"/>
</dbReference>
<evidence type="ECO:0000256" key="3">
    <source>
        <dbReference type="ARBA" id="ARBA00022737"/>
    </source>
</evidence>
<evidence type="ECO:0000256" key="6">
    <source>
        <dbReference type="PROSITE-ProRule" id="PRU00076"/>
    </source>
</evidence>
<protein>
    <recommendedName>
        <fullName evidence="8">EGF-like domain-containing protein</fullName>
    </recommendedName>
</protein>
<accession>A0A914BKA0</accession>
<dbReference type="SUPFAM" id="SSF57196">
    <property type="entry name" value="EGF/Laminin"/>
    <property type="match status" value="3"/>
</dbReference>
<dbReference type="OrthoDB" id="430340at2759"/>
<evidence type="ECO:0000313" key="9">
    <source>
        <dbReference type="EnsemblMetazoa" id="XP_038075882.1"/>
    </source>
</evidence>
<dbReference type="AlphaFoldDB" id="A0A914BKA0"/>
<dbReference type="Pfam" id="PF00008">
    <property type="entry name" value="EGF"/>
    <property type="match status" value="2"/>
</dbReference>
<proteinExistence type="predicted"/>
<evidence type="ECO:0000313" key="10">
    <source>
        <dbReference type="Proteomes" id="UP000887568"/>
    </source>
</evidence>
<dbReference type="GO" id="GO:0045197">
    <property type="term" value="P:establishment or maintenance of epithelial cell apical/basal polarity"/>
    <property type="evidence" value="ECO:0007669"/>
    <property type="project" value="TreeGrafter"/>
</dbReference>
<keyword evidence="10" id="KW-1185">Reference proteome</keyword>
<keyword evidence="3" id="KW-0677">Repeat</keyword>
<dbReference type="FunFam" id="2.10.25.10:FF:000118">
    <property type="entry name" value="protein delta homolog 2"/>
    <property type="match status" value="1"/>
</dbReference>
<evidence type="ECO:0000256" key="5">
    <source>
        <dbReference type="ARBA" id="ARBA00023180"/>
    </source>
</evidence>
<dbReference type="RefSeq" id="XP_038075882.1">
    <property type="nucleotide sequence ID" value="XM_038219954.1"/>
</dbReference>
<feature type="domain" description="EGF-like" evidence="8">
    <location>
        <begin position="19"/>
        <end position="59"/>
    </location>
</feature>
<dbReference type="CDD" id="cd00054">
    <property type="entry name" value="EGF_CA"/>
    <property type="match status" value="1"/>
</dbReference>
<keyword evidence="5" id="KW-0325">Glycoprotein</keyword>
<feature type="domain" description="EGF-like" evidence="8">
    <location>
        <begin position="61"/>
        <end position="94"/>
    </location>
</feature>
<dbReference type="Proteomes" id="UP000887568">
    <property type="component" value="Unplaced"/>
</dbReference>
<dbReference type="PANTHER" id="PTHR24049:SF31">
    <property type="entry name" value="EGF-LIKE DOMAIN-CONTAINING PROTEIN"/>
    <property type="match status" value="1"/>
</dbReference>
<dbReference type="PRINTS" id="PR00010">
    <property type="entry name" value="EGFBLOOD"/>
</dbReference>
<keyword evidence="2 7" id="KW-0732">Signal</keyword>
<dbReference type="Gene3D" id="2.10.25.10">
    <property type="entry name" value="Laminin"/>
    <property type="match status" value="3"/>
</dbReference>
<evidence type="ECO:0000259" key="8">
    <source>
        <dbReference type="PROSITE" id="PS50026"/>
    </source>
</evidence>
<dbReference type="InterPro" id="IPR051022">
    <property type="entry name" value="Notch_Cell-Fate_Det"/>
</dbReference>
<evidence type="ECO:0000256" key="2">
    <source>
        <dbReference type="ARBA" id="ARBA00022729"/>
    </source>
</evidence>
<evidence type="ECO:0000256" key="1">
    <source>
        <dbReference type="ARBA" id="ARBA00022536"/>
    </source>
</evidence>
<dbReference type="SMART" id="SM00181">
    <property type="entry name" value="EGF"/>
    <property type="match status" value="3"/>
</dbReference>
<keyword evidence="1 6" id="KW-0245">EGF-like domain</keyword>
<comment type="caution">
    <text evidence="6">Lacks conserved residue(s) required for the propagation of feature annotation.</text>
</comment>
<feature type="chain" id="PRO_5037263387" description="EGF-like domain-containing protein" evidence="7">
    <location>
        <begin position="21"/>
        <end position="134"/>
    </location>
</feature>
<dbReference type="InterPro" id="IPR000742">
    <property type="entry name" value="EGF"/>
</dbReference>
<dbReference type="PANTHER" id="PTHR24049">
    <property type="entry name" value="CRUMBS FAMILY MEMBER"/>
    <property type="match status" value="1"/>
</dbReference>